<keyword evidence="3" id="KW-1185">Reference proteome</keyword>
<reference evidence="2 3" key="1">
    <citation type="submission" date="2024-01" db="EMBL/GenBank/DDBJ databases">
        <authorList>
            <person name="Alioto T."/>
            <person name="Alioto T."/>
            <person name="Gomez Garrido J."/>
        </authorList>
    </citation>
    <scope>NUCLEOTIDE SEQUENCE [LARGE SCALE GENOMIC DNA]</scope>
</reference>
<evidence type="ECO:0000313" key="2">
    <source>
        <dbReference type="EMBL" id="CAK6979129.1"/>
    </source>
</evidence>
<sequence length="71" mass="8122">MIFYFVESLFGFADLFFDLLELLLIVLLEIFYLKSTGTETVLPSSCRSAVGRQTQNLTPLLGHRWLGEPRP</sequence>
<feature type="transmembrane region" description="Helical" evidence="1">
    <location>
        <begin position="12"/>
        <end position="33"/>
    </location>
</feature>
<accession>A0AAV1Q7V5</accession>
<comment type="caution">
    <text evidence="2">The sequence shown here is derived from an EMBL/GenBank/DDBJ whole genome shotgun (WGS) entry which is preliminary data.</text>
</comment>
<protein>
    <submittedName>
        <fullName evidence="2">Uncharacterized protein</fullName>
    </submittedName>
</protein>
<evidence type="ECO:0000256" key="1">
    <source>
        <dbReference type="SAM" id="Phobius"/>
    </source>
</evidence>
<proteinExistence type="predicted"/>
<dbReference type="Proteomes" id="UP001314229">
    <property type="component" value="Unassembled WGS sequence"/>
</dbReference>
<evidence type="ECO:0000313" key="3">
    <source>
        <dbReference type="Proteomes" id="UP001314229"/>
    </source>
</evidence>
<gene>
    <name evidence="2" type="ORF">FSCOSCO3_A004741</name>
</gene>
<keyword evidence="1" id="KW-0472">Membrane</keyword>
<dbReference type="EMBL" id="CAWUFR010000551">
    <property type="protein sequence ID" value="CAK6979129.1"/>
    <property type="molecule type" value="Genomic_DNA"/>
</dbReference>
<dbReference type="AlphaFoldDB" id="A0AAV1Q7V5"/>
<keyword evidence="1" id="KW-0812">Transmembrane</keyword>
<keyword evidence="1" id="KW-1133">Transmembrane helix</keyword>
<name>A0AAV1Q7V5_SCOSC</name>
<organism evidence="2 3">
    <name type="scientific">Scomber scombrus</name>
    <name type="common">Atlantic mackerel</name>
    <name type="synonym">Scomber vernalis</name>
    <dbReference type="NCBI Taxonomy" id="13677"/>
    <lineage>
        <taxon>Eukaryota</taxon>
        <taxon>Metazoa</taxon>
        <taxon>Chordata</taxon>
        <taxon>Craniata</taxon>
        <taxon>Vertebrata</taxon>
        <taxon>Euteleostomi</taxon>
        <taxon>Actinopterygii</taxon>
        <taxon>Neopterygii</taxon>
        <taxon>Teleostei</taxon>
        <taxon>Neoteleostei</taxon>
        <taxon>Acanthomorphata</taxon>
        <taxon>Pelagiaria</taxon>
        <taxon>Scombriformes</taxon>
        <taxon>Scombridae</taxon>
        <taxon>Scomber</taxon>
    </lineage>
</organism>